<gene>
    <name evidence="1" type="ORF">N47_H22280</name>
</gene>
<evidence type="ECO:0000313" key="1">
    <source>
        <dbReference type="EMBL" id="CBX27406.1"/>
    </source>
</evidence>
<protein>
    <recommendedName>
        <fullName evidence="2">STAS domain-containing protein</fullName>
    </recommendedName>
</protein>
<name>E1YA12_9BACT</name>
<dbReference type="Gene3D" id="3.30.750.24">
    <property type="entry name" value="STAS domain"/>
    <property type="match status" value="1"/>
</dbReference>
<dbReference type="AlphaFoldDB" id="E1YA12"/>
<accession>E1YA12</accession>
<sequence>MKYDVTKEDDFCLIIISGETRKNETILAKAVLSPYLVEKGIRMIVDLQELGKFEPVNLVGVLNSIRKEVHFLRGDLKLCSLKPKLINYLKENRWDNLFQIYENRETAKKSKWNDRVGK</sequence>
<dbReference type="SUPFAM" id="SSF52091">
    <property type="entry name" value="SpoIIaa-like"/>
    <property type="match status" value="1"/>
</dbReference>
<proteinExistence type="predicted"/>
<dbReference type="InterPro" id="IPR036513">
    <property type="entry name" value="STAS_dom_sf"/>
</dbReference>
<reference evidence="1" key="1">
    <citation type="journal article" date="2011" name="Environ. Microbiol.">
        <title>Genomic insights into the metabolic potential of the polycyclic aromatic hydrocarbon degrading sulfate-reducing Deltaproteobacterium N47.</title>
        <authorList>
            <person name="Bergmann F."/>
            <person name="Selesi D."/>
            <person name="Weinmaier T."/>
            <person name="Tischler P."/>
            <person name="Rattei T."/>
            <person name="Meckenstock R.U."/>
        </authorList>
    </citation>
    <scope>NUCLEOTIDE SEQUENCE</scope>
</reference>
<organism evidence="1">
    <name type="scientific">uncultured Desulfobacterium sp</name>
    <dbReference type="NCBI Taxonomy" id="201089"/>
    <lineage>
        <taxon>Bacteria</taxon>
        <taxon>Pseudomonadati</taxon>
        <taxon>Thermodesulfobacteriota</taxon>
        <taxon>Desulfobacteria</taxon>
        <taxon>Desulfobacterales</taxon>
        <taxon>Desulfobacteriaceae</taxon>
        <taxon>Desulfobacterium</taxon>
        <taxon>environmental samples</taxon>
    </lineage>
</organism>
<evidence type="ECO:0008006" key="2">
    <source>
        <dbReference type="Google" id="ProtNLM"/>
    </source>
</evidence>
<dbReference type="EMBL" id="FR695866">
    <property type="protein sequence ID" value="CBX27406.1"/>
    <property type="molecule type" value="Genomic_DNA"/>
</dbReference>